<dbReference type="PROSITE" id="PS00223">
    <property type="entry name" value="ANNEXIN_1"/>
    <property type="match status" value="2"/>
</dbReference>
<keyword evidence="5 6" id="KW-0111">Calcium/phospholipid-binding</keyword>
<dbReference type="GO" id="GO:0005544">
    <property type="term" value="F:calcium-dependent phospholipid binding"/>
    <property type="evidence" value="ECO:0007669"/>
    <property type="project" value="UniProtKB-KW"/>
</dbReference>
<keyword evidence="9" id="KW-1185">Reference proteome</keyword>
<dbReference type="AlphaFoldDB" id="A0ABD0YXG1"/>
<dbReference type="Proteomes" id="UP001558652">
    <property type="component" value="Unassembled WGS sequence"/>
</dbReference>
<evidence type="ECO:0000313" key="8">
    <source>
        <dbReference type="EMBL" id="KAL1140627.1"/>
    </source>
</evidence>
<protein>
    <recommendedName>
        <fullName evidence="6">Annexin</fullName>
    </recommendedName>
</protein>
<comment type="domain">
    <text evidence="6">A pair of annexin repeats may form one binding site for calcium and phospholipid.</text>
</comment>
<dbReference type="InterPro" id="IPR018252">
    <property type="entry name" value="Annexin_repeat_CS"/>
</dbReference>
<accession>A0ABD0YXG1</accession>
<dbReference type="EMBL" id="JBFDAA010000001">
    <property type="protein sequence ID" value="KAL1140627.1"/>
    <property type="molecule type" value="Genomic_DNA"/>
</dbReference>
<feature type="compositionally biased region" description="Pro residues" evidence="7">
    <location>
        <begin position="103"/>
        <end position="112"/>
    </location>
</feature>
<feature type="compositionally biased region" description="Low complexity" evidence="7">
    <location>
        <begin position="140"/>
        <end position="150"/>
    </location>
</feature>
<dbReference type="SUPFAM" id="SSF47874">
    <property type="entry name" value="Annexin"/>
    <property type="match status" value="1"/>
</dbReference>
<keyword evidence="2 6" id="KW-0677">Repeat</keyword>
<proteinExistence type="inferred from homology"/>
<evidence type="ECO:0000256" key="3">
    <source>
        <dbReference type="ARBA" id="ARBA00022837"/>
    </source>
</evidence>
<dbReference type="Gene3D" id="1.10.220.10">
    <property type="entry name" value="Annexin"/>
    <property type="match status" value="4"/>
</dbReference>
<dbReference type="InterPro" id="IPR018502">
    <property type="entry name" value="Annexin_repeat"/>
</dbReference>
<dbReference type="InterPro" id="IPR001464">
    <property type="entry name" value="Annexin"/>
</dbReference>
<evidence type="ECO:0000256" key="1">
    <source>
        <dbReference type="ARBA" id="ARBA00007831"/>
    </source>
</evidence>
<dbReference type="InterPro" id="IPR037104">
    <property type="entry name" value="Annexin_sf"/>
</dbReference>
<evidence type="ECO:0000256" key="7">
    <source>
        <dbReference type="SAM" id="MobiDB-lite"/>
    </source>
</evidence>
<dbReference type="PRINTS" id="PR00196">
    <property type="entry name" value="ANNEXIN"/>
</dbReference>
<evidence type="ECO:0000256" key="5">
    <source>
        <dbReference type="ARBA" id="ARBA00023302"/>
    </source>
</evidence>
<dbReference type="PANTHER" id="PTHR10502">
    <property type="entry name" value="ANNEXIN"/>
    <property type="match status" value="1"/>
</dbReference>
<gene>
    <name evidence="8" type="ORF">AAG570_000557</name>
</gene>
<evidence type="ECO:0000256" key="4">
    <source>
        <dbReference type="ARBA" id="ARBA00023216"/>
    </source>
</evidence>
<dbReference type="FunFam" id="1.10.220.10:FF:000002">
    <property type="entry name" value="Annexin"/>
    <property type="match status" value="1"/>
</dbReference>
<name>A0ABD0YXG1_9HEMI</name>
<sequence length="514" mass="55818">MSLCYKINFFYIFCLKAPGQQPNQPVPPAYQATAPLSYPVYPGTAAPQPYAYGASSYAPGYPYPSPYNPPYPGMGTAQPAPYPAGMPAPYPAQSYPGGSQAKPPVPYPPQPAGLPHQSAYQGQYPTPSQHSEPSHPTGHAAYPNTASYPNANPPPSASYPGSHAPYPGAVPVFPSASAAGANPAHNVQSSHAFSNKVRFRSSQPTLVPANPFDPRSDAEVLRKAMKGLGTDEKAIIQVLTKRTNNQRQEIARQFKTLYGKDLISDLKSELGGRFEDLIVALMTPIPEFLAKELNHAISGLGTNEDTLVEILCTSTNSDIRYISMAYQRQFGTTLEKDLAGDTSGHFRRLLVSLCQGHRSENYNVDMAAAMQDAQALMGAGELKLGTDESTFNAILCSRSYPQLAQTFIEYQKLSGHDFEKAVKNEFSGYIEKGLLSIVRSVKDKAGFFADQLHESMAGMGTKDRALIRILSTRCEVDMVDIKRSFQAKYGKTLEDFISGDTSGDYKKALISLIS</sequence>
<dbReference type="PROSITE" id="PS51897">
    <property type="entry name" value="ANNEXIN_2"/>
    <property type="match status" value="4"/>
</dbReference>
<comment type="similarity">
    <text evidence="1 6">Belongs to the annexin family.</text>
</comment>
<feature type="compositionally biased region" description="Polar residues" evidence="7">
    <location>
        <begin position="118"/>
        <end position="131"/>
    </location>
</feature>
<evidence type="ECO:0000313" key="9">
    <source>
        <dbReference type="Proteomes" id="UP001558652"/>
    </source>
</evidence>
<dbReference type="FunFam" id="1.10.220.10:FF:000010">
    <property type="entry name" value="Annexin"/>
    <property type="match status" value="1"/>
</dbReference>
<organism evidence="8 9">
    <name type="scientific">Ranatra chinensis</name>
    <dbReference type="NCBI Taxonomy" id="642074"/>
    <lineage>
        <taxon>Eukaryota</taxon>
        <taxon>Metazoa</taxon>
        <taxon>Ecdysozoa</taxon>
        <taxon>Arthropoda</taxon>
        <taxon>Hexapoda</taxon>
        <taxon>Insecta</taxon>
        <taxon>Pterygota</taxon>
        <taxon>Neoptera</taxon>
        <taxon>Paraneoptera</taxon>
        <taxon>Hemiptera</taxon>
        <taxon>Heteroptera</taxon>
        <taxon>Panheteroptera</taxon>
        <taxon>Nepomorpha</taxon>
        <taxon>Nepidae</taxon>
        <taxon>Ranatrinae</taxon>
        <taxon>Ranatra</taxon>
    </lineage>
</organism>
<dbReference type="PANTHER" id="PTHR10502:SF102">
    <property type="entry name" value="ANNEXIN B11"/>
    <property type="match status" value="1"/>
</dbReference>
<evidence type="ECO:0000256" key="6">
    <source>
        <dbReference type="RuleBase" id="RU003540"/>
    </source>
</evidence>
<keyword evidence="3 6" id="KW-0106">Calcium</keyword>
<reference evidence="8 9" key="1">
    <citation type="submission" date="2024-07" db="EMBL/GenBank/DDBJ databases">
        <title>Chromosome-level genome assembly of the water stick insect Ranatra chinensis (Heteroptera: Nepidae).</title>
        <authorList>
            <person name="Liu X."/>
        </authorList>
    </citation>
    <scope>NUCLEOTIDE SEQUENCE [LARGE SCALE GENOMIC DNA]</scope>
    <source>
        <strain evidence="8">Cailab_2021Rc</strain>
        <tissue evidence="8">Muscle</tissue>
    </source>
</reference>
<keyword evidence="4 6" id="KW-0041">Annexin</keyword>
<comment type="caution">
    <text evidence="8">The sequence shown here is derived from an EMBL/GenBank/DDBJ whole genome shotgun (WGS) entry which is preliminary data.</text>
</comment>
<evidence type="ECO:0000256" key="2">
    <source>
        <dbReference type="ARBA" id="ARBA00022737"/>
    </source>
</evidence>
<dbReference type="Pfam" id="PF00191">
    <property type="entry name" value="Annexin"/>
    <property type="match status" value="4"/>
</dbReference>
<dbReference type="FunFam" id="1.10.220.10:FF:000001">
    <property type="entry name" value="Annexin"/>
    <property type="match status" value="1"/>
</dbReference>
<feature type="region of interest" description="Disordered" evidence="7">
    <location>
        <begin position="93"/>
        <end position="162"/>
    </location>
</feature>
<dbReference type="FunFam" id="1.10.220.10:FF:000004">
    <property type="entry name" value="Annexin"/>
    <property type="match status" value="1"/>
</dbReference>
<dbReference type="SMART" id="SM00335">
    <property type="entry name" value="ANX"/>
    <property type="match status" value="4"/>
</dbReference>